<evidence type="ECO:0000313" key="2">
    <source>
        <dbReference type="Proteomes" id="UP000202763"/>
    </source>
</evidence>
<reference evidence="1 2" key="1">
    <citation type="submission" date="2015-05" db="EMBL/GenBank/DDBJ databases">
        <authorList>
            <person name="Wang D.B."/>
            <person name="Wang M."/>
        </authorList>
    </citation>
    <scope>NUCLEOTIDE SEQUENCE [LARGE SCALE GENOMIC DNA]</scope>
</reference>
<dbReference type="EMBL" id="KR534323">
    <property type="protein sequence ID" value="AKO61020.1"/>
    <property type="molecule type" value="Genomic_DNA"/>
</dbReference>
<dbReference type="Proteomes" id="UP000202763">
    <property type="component" value="Segment"/>
</dbReference>
<evidence type="ECO:0000313" key="1">
    <source>
        <dbReference type="EMBL" id="AKO61020.1"/>
    </source>
</evidence>
<keyword evidence="2" id="KW-1185">Reference proteome</keyword>
<organism evidence="1 2">
    <name type="scientific">Pseudoalteromonas phage H101</name>
    <dbReference type="NCBI Taxonomy" id="1654919"/>
    <lineage>
        <taxon>Viruses</taxon>
        <taxon>Duplodnaviria</taxon>
        <taxon>Heunggongvirae</taxon>
        <taxon>Uroviricota</taxon>
        <taxon>Caudoviricetes</taxon>
        <taxon>Shandongvirus</taxon>
        <taxon>Shandongvirus H101</taxon>
    </lineage>
</organism>
<dbReference type="RefSeq" id="YP_009225553.1">
    <property type="nucleotide sequence ID" value="NC_029094.1"/>
</dbReference>
<accession>A0A0H4J272</accession>
<dbReference type="KEGG" id="vg:26796614"/>
<sequence length="309" mass="35783">MLNLQGFAETGDYLKVDNSYWLCIKDAGLYEINGVRKDVYIGYGGKASQFILSEEPVLRKVIIGRRELTHYEHEGETLTVQEYQSINNKHLDEDGDRYYPSLEVELEHRKELEHIYKFKAVYNQHEDTYEDIETRCVGDVVDTGSRFIENALSYGKATFSNSRFYRVDLSGITASELSAFVDEYNLKDKYSNSTHSNVHFAQIDNQYVMTDLPYSHKDKFTMVTTLEEATKLENDARAEVRSHLNMKVLGGNYGLHGKTLTDTYSKVEQWMNTLQELDVKVKSDTKKRGLRNSMNKFKAELKEILEKQL</sequence>
<protein>
    <submittedName>
        <fullName evidence="1">Uncharacterized protein</fullName>
    </submittedName>
</protein>
<name>A0A0H4J272_9CAUD</name>
<dbReference type="GeneID" id="26796614"/>
<proteinExistence type="predicted"/>